<reference evidence="4 5" key="1">
    <citation type="submission" date="2019-08" db="EMBL/GenBank/DDBJ databases">
        <title>In-depth cultivation of the pig gut microbiome towards novel bacterial diversity and tailored functional studies.</title>
        <authorList>
            <person name="Wylensek D."/>
            <person name="Hitch T.C.A."/>
            <person name="Clavel T."/>
        </authorList>
    </citation>
    <scope>NUCLEOTIDE SEQUENCE [LARGE SCALE GENOMIC DNA]</scope>
    <source>
        <strain evidence="4 5">WCA-693-APC-5D-A</strain>
    </source>
</reference>
<feature type="domain" description="Methyl-accepting transducer" evidence="3">
    <location>
        <begin position="1"/>
        <end position="165"/>
    </location>
</feature>
<protein>
    <submittedName>
        <fullName evidence="4">Chemotaxis protein</fullName>
    </submittedName>
</protein>
<dbReference type="RefSeq" id="WP_154406818.1">
    <property type="nucleotide sequence ID" value="NZ_JBJDWX010000037.1"/>
</dbReference>
<keyword evidence="1 2" id="KW-0807">Transducer</keyword>
<dbReference type="InterPro" id="IPR004089">
    <property type="entry name" value="MCPsignal_dom"/>
</dbReference>
<dbReference type="EMBL" id="VUNR01000010">
    <property type="protein sequence ID" value="MSU08658.1"/>
    <property type="molecule type" value="Genomic_DNA"/>
</dbReference>
<dbReference type="Gene3D" id="1.10.287.950">
    <property type="entry name" value="Methyl-accepting chemotaxis protein"/>
    <property type="match status" value="1"/>
</dbReference>
<dbReference type="SMART" id="SM00283">
    <property type="entry name" value="MA"/>
    <property type="match status" value="1"/>
</dbReference>
<dbReference type="GO" id="GO:0007165">
    <property type="term" value="P:signal transduction"/>
    <property type="evidence" value="ECO:0007669"/>
    <property type="project" value="UniProtKB-KW"/>
</dbReference>
<keyword evidence="5" id="KW-1185">Reference proteome</keyword>
<evidence type="ECO:0000256" key="2">
    <source>
        <dbReference type="PROSITE-ProRule" id="PRU00284"/>
    </source>
</evidence>
<organism evidence="4 5">
    <name type="scientific">Anaerovibrio slackiae</name>
    <dbReference type="NCBI Taxonomy" id="2652309"/>
    <lineage>
        <taxon>Bacteria</taxon>
        <taxon>Bacillati</taxon>
        <taxon>Bacillota</taxon>
        <taxon>Negativicutes</taxon>
        <taxon>Selenomonadales</taxon>
        <taxon>Selenomonadaceae</taxon>
        <taxon>Anaerovibrio</taxon>
    </lineage>
</organism>
<accession>A0A6I2UAV2</accession>
<evidence type="ECO:0000259" key="3">
    <source>
        <dbReference type="PROSITE" id="PS50111"/>
    </source>
</evidence>
<dbReference type="PROSITE" id="PS50111">
    <property type="entry name" value="CHEMOTAXIS_TRANSDUC_2"/>
    <property type="match status" value="1"/>
</dbReference>
<dbReference type="PANTHER" id="PTHR32089:SF112">
    <property type="entry name" value="LYSOZYME-LIKE PROTEIN-RELATED"/>
    <property type="match status" value="1"/>
</dbReference>
<gene>
    <name evidence="4" type="ORF">FYJ84_06625</name>
</gene>
<dbReference type="GO" id="GO:0016020">
    <property type="term" value="C:membrane"/>
    <property type="evidence" value="ECO:0007669"/>
    <property type="project" value="InterPro"/>
</dbReference>
<dbReference type="Proteomes" id="UP000433181">
    <property type="component" value="Unassembled WGS sequence"/>
</dbReference>
<dbReference type="Pfam" id="PF00015">
    <property type="entry name" value="MCPsignal"/>
    <property type="match status" value="1"/>
</dbReference>
<evidence type="ECO:0000313" key="4">
    <source>
        <dbReference type="EMBL" id="MSU08658.1"/>
    </source>
</evidence>
<evidence type="ECO:0000313" key="5">
    <source>
        <dbReference type="Proteomes" id="UP000433181"/>
    </source>
</evidence>
<dbReference type="GeneID" id="96778589"/>
<dbReference type="SUPFAM" id="SSF58104">
    <property type="entry name" value="Methyl-accepting chemotaxis protein (MCP) signaling domain"/>
    <property type="match status" value="1"/>
</dbReference>
<name>A0A6I2UAV2_9FIRM</name>
<sequence length="165" mass="17653">MATQDEQKFLVDEIASSVKQLYKDVEELAKKSSEFASAGEASVAQAKLLKEKNTETLKAISIITDIAEETNLLSLNASIEAARAGEQGRGFAVVAEEVRKLAEQSRAATESIKKTLNEMNKAVNDIAQSINTIDVIGQQQAQGARGIASNLGKVTSAADDLKKLM</sequence>
<proteinExistence type="predicted"/>
<evidence type="ECO:0000256" key="1">
    <source>
        <dbReference type="ARBA" id="ARBA00023224"/>
    </source>
</evidence>
<comment type="caution">
    <text evidence="4">The sequence shown here is derived from an EMBL/GenBank/DDBJ whole genome shotgun (WGS) entry which is preliminary data.</text>
</comment>
<dbReference type="PANTHER" id="PTHR32089">
    <property type="entry name" value="METHYL-ACCEPTING CHEMOTAXIS PROTEIN MCPB"/>
    <property type="match status" value="1"/>
</dbReference>
<dbReference type="AlphaFoldDB" id="A0A6I2UAV2"/>